<keyword evidence="2" id="KW-0472">Membrane</keyword>
<feature type="compositionally biased region" description="Basic and acidic residues" evidence="1">
    <location>
        <begin position="8"/>
        <end position="22"/>
    </location>
</feature>
<evidence type="ECO:0000313" key="3">
    <source>
        <dbReference type="EMBL" id="AAU47147.1"/>
    </source>
</evidence>
<evidence type="ECO:0000256" key="1">
    <source>
        <dbReference type="SAM" id="MobiDB-lite"/>
    </source>
</evidence>
<reference evidence="3 4" key="1">
    <citation type="journal article" date="2004" name="Proc. Natl. Acad. Sci. U.S.A.">
        <title>Structural flexibility in the Burkholderia mallei genome.</title>
        <authorList>
            <person name="Nierman W.C."/>
            <person name="DeShazer D."/>
            <person name="Kim H.S."/>
            <person name="Tettelin H."/>
            <person name="Nelson K.E."/>
            <person name="Feldblyum T."/>
            <person name="Ulrich R.L."/>
            <person name="Ronning C.M."/>
            <person name="Brinkac L.M."/>
            <person name="Daugherty S.C."/>
            <person name="Davidsen T.D."/>
            <person name="Deboy R.T."/>
            <person name="Dimitrov G."/>
            <person name="Dodson R.J."/>
            <person name="Durkin A.S."/>
            <person name="Gwinn M.L."/>
            <person name="Haft D.H."/>
            <person name="Khouri H."/>
            <person name="Kolonay J.F."/>
            <person name="Madupu R."/>
            <person name="Mohammoud Y."/>
            <person name="Nelson W.C."/>
            <person name="Radune D."/>
            <person name="Romero C.M."/>
            <person name="Sarria S."/>
            <person name="Selengut J."/>
            <person name="Shamblin C."/>
            <person name="Sullivan S.A."/>
            <person name="White O."/>
            <person name="Yu Y."/>
            <person name="Zafar N."/>
            <person name="Zhou L."/>
            <person name="Fraser C.M."/>
        </authorList>
    </citation>
    <scope>NUCLEOTIDE SEQUENCE [LARGE SCALE GENOMIC DNA]</scope>
    <source>
        <strain evidence="3 4">ATCC 23344</strain>
    </source>
</reference>
<dbReference type="KEGG" id="bma:BMAA2049.1"/>
<accession>A0A0H2WDS3</accession>
<evidence type="ECO:0000256" key="2">
    <source>
        <dbReference type="SAM" id="Phobius"/>
    </source>
</evidence>
<keyword evidence="2" id="KW-0812">Transmembrane</keyword>
<sequence length="170" mass="19092">MSGGARAAGEDGVRPRRAEHAARSGGVLVGRAAGARRPSRAFRFDALMARRRRAFRLFGFSAFRLFGFSAFRLFGFSAFRLFGFEVLRFRGFEVSRFRSLDSPAPAIARRRPPSACRGPPFRVPLPDSNFPRAPCATRRRRLHPSCRRRSCSSRPTPTRPTSPFRHGGRP</sequence>
<dbReference type="HOGENOM" id="CLU_1567755_0_0_4"/>
<feature type="compositionally biased region" description="Low complexity" evidence="1">
    <location>
        <begin position="152"/>
        <end position="170"/>
    </location>
</feature>
<dbReference type="Proteomes" id="UP000006693">
    <property type="component" value="Chromosome 2"/>
</dbReference>
<protein>
    <submittedName>
        <fullName evidence="3">Uncharacterized protein</fullName>
    </submittedName>
</protein>
<keyword evidence="2" id="KW-1133">Transmembrane helix</keyword>
<feature type="region of interest" description="Disordered" evidence="1">
    <location>
        <begin position="141"/>
        <end position="170"/>
    </location>
</feature>
<feature type="region of interest" description="Disordered" evidence="1">
    <location>
        <begin position="1"/>
        <end position="22"/>
    </location>
</feature>
<name>A0A0H2WDS3_BURMA</name>
<feature type="transmembrane region" description="Helical" evidence="2">
    <location>
        <begin position="57"/>
        <end position="79"/>
    </location>
</feature>
<keyword evidence="4" id="KW-1185">Reference proteome</keyword>
<proteinExistence type="predicted"/>
<evidence type="ECO:0000313" key="4">
    <source>
        <dbReference type="Proteomes" id="UP000006693"/>
    </source>
</evidence>
<dbReference type="EMBL" id="CP000011">
    <property type="protein sequence ID" value="AAU47147.1"/>
    <property type="molecule type" value="Genomic_DNA"/>
</dbReference>
<gene>
    <name evidence="3" type="ordered locus">BMAA2049.1</name>
</gene>
<organism evidence="3 4">
    <name type="scientific">Burkholderia mallei (strain ATCC 23344)</name>
    <dbReference type="NCBI Taxonomy" id="243160"/>
    <lineage>
        <taxon>Bacteria</taxon>
        <taxon>Pseudomonadati</taxon>
        <taxon>Pseudomonadota</taxon>
        <taxon>Betaproteobacteria</taxon>
        <taxon>Burkholderiales</taxon>
        <taxon>Burkholderiaceae</taxon>
        <taxon>Burkholderia</taxon>
        <taxon>pseudomallei group</taxon>
    </lineage>
</organism>
<feature type="compositionally biased region" description="Basic residues" evidence="1">
    <location>
        <begin position="141"/>
        <end position="151"/>
    </location>
</feature>
<dbReference type="AlphaFoldDB" id="A0A0H2WDS3"/>